<comment type="caution">
    <text evidence="2">The sequence shown here is derived from an EMBL/GenBank/DDBJ whole genome shotgun (WGS) entry which is preliminary data.</text>
</comment>
<gene>
    <name evidence="2" type="ORF">V8G56_02000</name>
</gene>
<evidence type="ECO:0000313" key="2">
    <source>
        <dbReference type="EMBL" id="MFH6767493.1"/>
    </source>
</evidence>
<dbReference type="Proteomes" id="UP001610104">
    <property type="component" value="Unassembled WGS sequence"/>
</dbReference>
<name>A0ABW7ML08_9FLAO</name>
<dbReference type="InterPro" id="IPR017853">
    <property type="entry name" value="GH"/>
</dbReference>
<dbReference type="Pfam" id="PF00128">
    <property type="entry name" value="Alpha-amylase"/>
    <property type="match status" value="1"/>
</dbReference>
<feature type="domain" description="Glycosyl hydrolase family 13 catalytic" evidence="1">
    <location>
        <begin position="97"/>
        <end position="554"/>
    </location>
</feature>
<evidence type="ECO:0000259" key="1">
    <source>
        <dbReference type="SMART" id="SM00642"/>
    </source>
</evidence>
<dbReference type="Gene3D" id="3.90.400.10">
    <property type="entry name" value="Oligo-1,6-glucosidase, Domain 2"/>
    <property type="match status" value="1"/>
</dbReference>
<organism evidence="2 3">
    <name type="scientific">Gaetbulibacter aquiaggeris</name>
    <dbReference type="NCBI Taxonomy" id="1735373"/>
    <lineage>
        <taxon>Bacteria</taxon>
        <taxon>Pseudomonadati</taxon>
        <taxon>Bacteroidota</taxon>
        <taxon>Flavobacteriia</taxon>
        <taxon>Flavobacteriales</taxon>
        <taxon>Flavobacteriaceae</taxon>
        <taxon>Gaetbulibacter</taxon>
    </lineage>
</organism>
<dbReference type="PANTHER" id="PTHR10357:SF213">
    <property type="entry name" value="ALPHA AMYLASE CATALYTIC REGION"/>
    <property type="match status" value="1"/>
</dbReference>
<sequence length="649" mass="75147">MEKNALFSIIHALCEKNSIKGIKHQAFIDRFIGNAQLLHYLFSQLYSKREDFDPVFYQMLEVIVKAYTERDSQFLKRDEQKQKEGTWFLNRDLVGMSLYVDRFAGSLSTMPEKLEYLKELGISLVHLMPLFESPKGASDGGYAVSNYRVINKRFGTLDDLKTLQQSLQAKEMYMMIDIVLNHTSNQHEWANKARQGDAYYQDFYYTYDDRSIPDQMEITMPDVFPESSPGSFSYDEKMNKWVMSVFHNYQWDLNFKNPQVLKIMLDTIFFYANLGVDILRIDAPAFIWKQMGTTCQNLPEAHTILQFIKVAVEVATPGMAILGEAIVAPKQILEYFGKGFFTNHECDLAYNATQMALQWDALATTDTRNMLANQHTILQKPNGTTWINYTRCHDDIGLGFEDYYIEQIGYNPYLHREYLKNYLGGRLVSSPSSGDLFGVNPKTNDARISGTLASLCGLEKAINKNDTEAIQTSIDKILLMQANSVLLGGIPMIFYGDEFGYTNDYSYLEDPGKSYDNRWMHRPKIDWKKNAKVKVNGTVENRIFKGLQALLKIRKKHTVFNDSNNVQWLESQNRSVVGFKRTLKEKQVFCLFNYSPEPQNLTFYAFHSIKNEVKKLYNLYDDSYTAIGKDHEFLSFKPYQFYVFLAEKK</sequence>
<dbReference type="Gene3D" id="3.20.20.80">
    <property type="entry name" value="Glycosidases"/>
    <property type="match status" value="1"/>
</dbReference>
<dbReference type="SUPFAM" id="SSF51011">
    <property type="entry name" value="Glycosyl hydrolase domain"/>
    <property type="match status" value="1"/>
</dbReference>
<keyword evidence="2" id="KW-0378">Hydrolase</keyword>
<dbReference type="PANTHER" id="PTHR10357">
    <property type="entry name" value="ALPHA-AMYLASE FAMILY MEMBER"/>
    <property type="match status" value="1"/>
</dbReference>
<dbReference type="Gene3D" id="2.60.40.1180">
    <property type="entry name" value="Golgi alpha-mannosidase II"/>
    <property type="match status" value="1"/>
</dbReference>
<dbReference type="InterPro" id="IPR013780">
    <property type="entry name" value="Glyco_hydro_b"/>
</dbReference>
<reference evidence="2 3" key="1">
    <citation type="submission" date="2024-02" db="EMBL/GenBank/DDBJ databases">
        <title>A Gaetbulibacter species isolated from tidal flats and genomic insights of their niches.</title>
        <authorList>
            <person name="Ye Y."/>
        </authorList>
    </citation>
    <scope>NUCLEOTIDE SEQUENCE [LARGE SCALE GENOMIC DNA]</scope>
    <source>
        <strain evidence="2 3">KEM-8</strain>
    </source>
</reference>
<dbReference type="EMBL" id="JBAWKC010000001">
    <property type="protein sequence ID" value="MFH6767493.1"/>
    <property type="molecule type" value="Genomic_DNA"/>
</dbReference>
<dbReference type="SMART" id="SM00642">
    <property type="entry name" value="Aamy"/>
    <property type="match status" value="1"/>
</dbReference>
<protein>
    <submittedName>
        <fullName evidence="2">Alpha-amylase family glycosyl hydrolase</fullName>
    </submittedName>
</protein>
<dbReference type="InterPro" id="IPR006047">
    <property type="entry name" value="GH13_cat_dom"/>
</dbReference>
<dbReference type="SUPFAM" id="SSF51445">
    <property type="entry name" value="(Trans)glycosidases"/>
    <property type="match status" value="1"/>
</dbReference>
<accession>A0ABW7ML08</accession>
<proteinExistence type="predicted"/>
<dbReference type="Gene3D" id="1.10.1740.10">
    <property type="match status" value="1"/>
</dbReference>
<dbReference type="InterPro" id="IPR045857">
    <property type="entry name" value="O16G_dom_2"/>
</dbReference>
<evidence type="ECO:0000313" key="3">
    <source>
        <dbReference type="Proteomes" id="UP001610104"/>
    </source>
</evidence>
<keyword evidence="3" id="KW-1185">Reference proteome</keyword>
<dbReference type="RefSeq" id="WP_395436791.1">
    <property type="nucleotide sequence ID" value="NZ_JBAWKC010000001.1"/>
</dbReference>
<dbReference type="GO" id="GO:0016787">
    <property type="term" value="F:hydrolase activity"/>
    <property type="evidence" value="ECO:0007669"/>
    <property type="project" value="UniProtKB-KW"/>
</dbReference>